<evidence type="ECO:0000256" key="1">
    <source>
        <dbReference type="SAM" id="MobiDB-lite"/>
    </source>
</evidence>
<evidence type="ECO:0000256" key="2">
    <source>
        <dbReference type="SAM" id="SignalP"/>
    </source>
</evidence>
<evidence type="ECO:0008006" key="5">
    <source>
        <dbReference type="Google" id="ProtNLM"/>
    </source>
</evidence>
<dbReference type="PROSITE" id="PS51257">
    <property type="entry name" value="PROKAR_LIPOPROTEIN"/>
    <property type="match status" value="1"/>
</dbReference>
<keyword evidence="2" id="KW-0732">Signal</keyword>
<keyword evidence="4" id="KW-1185">Reference proteome</keyword>
<dbReference type="AlphaFoldDB" id="A0A4Y3HVP8"/>
<feature type="chain" id="PRO_5021275965" description="Hemolysin" evidence="2">
    <location>
        <begin position="21"/>
        <end position="100"/>
    </location>
</feature>
<feature type="signal peptide" evidence="2">
    <location>
        <begin position="1"/>
        <end position="20"/>
    </location>
</feature>
<dbReference type="EMBL" id="BJLF01000006">
    <property type="protein sequence ID" value="GEA50800.1"/>
    <property type="molecule type" value="Genomic_DNA"/>
</dbReference>
<name>A0A4Y3HVP8_9VIBR</name>
<gene>
    <name evidence="3" type="ORF">VIN01S_16040</name>
</gene>
<dbReference type="Proteomes" id="UP000318717">
    <property type="component" value="Unassembled WGS sequence"/>
</dbReference>
<accession>A0A4Y3HVP8</accession>
<sequence>MKKILLLSAMSGAVLLAGCASEPDEYTVEDWDPITSKASMYCVQQDNEIVRASEDGKRVTYCEISDEEKHEIWEYYYMNHEDERPENQKKSEDEMRKASN</sequence>
<organism evidence="3 4">
    <name type="scientific">Vibrio inusitatus NBRC 102082</name>
    <dbReference type="NCBI Taxonomy" id="1219070"/>
    <lineage>
        <taxon>Bacteria</taxon>
        <taxon>Pseudomonadati</taxon>
        <taxon>Pseudomonadota</taxon>
        <taxon>Gammaproteobacteria</taxon>
        <taxon>Vibrionales</taxon>
        <taxon>Vibrionaceae</taxon>
        <taxon>Vibrio</taxon>
    </lineage>
</organism>
<feature type="region of interest" description="Disordered" evidence="1">
    <location>
        <begin position="81"/>
        <end position="100"/>
    </location>
</feature>
<evidence type="ECO:0000313" key="4">
    <source>
        <dbReference type="Proteomes" id="UP000318717"/>
    </source>
</evidence>
<dbReference type="OrthoDB" id="148878at2"/>
<reference evidence="3 4" key="1">
    <citation type="submission" date="2019-06" db="EMBL/GenBank/DDBJ databases">
        <title>Whole genome shotgun sequence of Vibrio inusitatus NBRC 102082.</title>
        <authorList>
            <person name="Hosoyama A."/>
            <person name="Uohara A."/>
            <person name="Ohji S."/>
            <person name="Ichikawa N."/>
        </authorList>
    </citation>
    <scope>NUCLEOTIDE SEQUENCE [LARGE SCALE GENOMIC DNA]</scope>
    <source>
        <strain evidence="3 4">NBRC 102082</strain>
    </source>
</reference>
<evidence type="ECO:0000313" key="3">
    <source>
        <dbReference type="EMBL" id="GEA50800.1"/>
    </source>
</evidence>
<comment type="caution">
    <text evidence="3">The sequence shown here is derived from an EMBL/GenBank/DDBJ whole genome shotgun (WGS) entry which is preliminary data.</text>
</comment>
<protein>
    <recommendedName>
        <fullName evidence="5">Hemolysin</fullName>
    </recommendedName>
</protein>
<dbReference type="RefSeq" id="WP_141345143.1">
    <property type="nucleotide sequence ID" value="NZ_BJLF01000006.1"/>
</dbReference>
<proteinExistence type="predicted"/>